<proteinExistence type="predicted"/>
<feature type="transmembrane region" description="Helical" evidence="9">
    <location>
        <begin position="45"/>
        <end position="65"/>
    </location>
</feature>
<evidence type="ECO:0000259" key="10">
    <source>
        <dbReference type="PROSITE" id="PS50109"/>
    </source>
</evidence>
<dbReference type="InterPro" id="IPR035965">
    <property type="entry name" value="PAS-like_dom_sf"/>
</dbReference>
<keyword evidence="3" id="KW-0597">Phosphoprotein</keyword>
<name>A0ABY6CN71_9BACT</name>
<keyword evidence="9" id="KW-0812">Transmembrane</keyword>
<evidence type="ECO:0000256" key="1">
    <source>
        <dbReference type="ARBA" id="ARBA00000085"/>
    </source>
</evidence>
<dbReference type="Gene3D" id="1.20.5.1930">
    <property type="match status" value="1"/>
</dbReference>
<dbReference type="InterPro" id="IPR003594">
    <property type="entry name" value="HATPase_dom"/>
</dbReference>
<dbReference type="RefSeq" id="WP_262309273.1">
    <property type="nucleotide sequence ID" value="NZ_CP106679.1"/>
</dbReference>
<evidence type="ECO:0000256" key="4">
    <source>
        <dbReference type="ARBA" id="ARBA00022679"/>
    </source>
</evidence>
<keyword evidence="8" id="KW-0902">Two-component regulatory system</keyword>
<dbReference type="SUPFAM" id="SSF55874">
    <property type="entry name" value="ATPase domain of HSP90 chaperone/DNA topoisomerase II/histidine kinase"/>
    <property type="match status" value="1"/>
</dbReference>
<keyword evidence="6 11" id="KW-0418">Kinase</keyword>
<sequence>MRSTKTLRGLGYSGIASLIAIVATILIGQYYLLSGLSENQSIGQKIVFLSVLLILIIAIVFATMYPQFRKIYLSYTELIRSEDNAKTMASQVSKLYDELGKSYQDLEAVNHIPEEMSILMKADMNGRISHLSEKVKEILFIDKESFHSNFFDWLKEESYREDFIVQLKDMITQQQSWNGEIKVANSEGDFVWLDLVIQPVPTSVLKNEYALLIIGRDISDINEARQRSREINHELVDKRVKEQQYRSVLILEGQEEERKRIAQEIHDGIGQMLTGLKLSLEGIIPSSSPHMRQRLSDSKHLMKSIIKEVRRVSFNLAPSSLVDYGIVPALKKIGQETTALTETIVTFENKTGFINRLDSNIETNLYRIVQEAVNNGIKYAKAKQINITLSHTINQLQIQVKDNGKGFDIKKLEKVGHFGASGHGIFNMKERAAYVNAAFEIETNIGQGTTVTIKLPLT</sequence>
<dbReference type="Pfam" id="PF07730">
    <property type="entry name" value="HisKA_3"/>
    <property type="match status" value="1"/>
</dbReference>
<keyword evidence="9" id="KW-0472">Membrane</keyword>
<feature type="transmembrane region" description="Helical" evidence="9">
    <location>
        <begin position="12"/>
        <end position="33"/>
    </location>
</feature>
<keyword evidence="4" id="KW-0808">Transferase</keyword>
<evidence type="ECO:0000256" key="9">
    <source>
        <dbReference type="SAM" id="Phobius"/>
    </source>
</evidence>
<accession>A0ABY6CN71</accession>
<gene>
    <name evidence="11" type="ORF">N6H18_15915</name>
</gene>
<evidence type="ECO:0000256" key="5">
    <source>
        <dbReference type="ARBA" id="ARBA00022741"/>
    </source>
</evidence>
<dbReference type="InterPro" id="IPR011712">
    <property type="entry name" value="Sig_transdc_His_kin_sub3_dim/P"/>
</dbReference>
<dbReference type="GO" id="GO:0016301">
    <property type="term" value="F:kinase activity"/>
    <property type="evidence" value="ECO:0007669"/>
    <property type="project" value="UniProtKB-KW"/>
</dbReference>
<dbReference type="EMBL" id="CP106679">
    <property type="protein sequence ID" value="UXP31834.1"/>
    <property type="molecule type" value="Genomic_DNA"/>
</dbReference>
<dbReference type="EC" id="2.7.13.3" evidence="2"/>
<dbReference type="PROSITE" id="PS50109">
    <property type="entry name" value="HIS_KIN"/>
    <property type="match status" value="1"/>
</dbReference>
<evidence type="ECO:0000313" key="11">
    <source>
        <dbReference type="EMBL" id="UXP31834.1"/>
    </source>
</evidence>
<organism evidence="11 12">
    <name type="scientific">Reichenbachiella agarivorans</name>
    <dbReference type="NCBI Taxonomy" id="2979464"/>
    <lineage>
        <taxon>Bacteria</taxon>
        <taxon>Pseudomonadati</taxon>
        <taxon>Bacteroidota</taxon>
        <taxon>Cytophagia</taxon>
        <taxon>Cytophagales</taxon>
        <taxon>Reichenbachiellaceae</taxon>
        <taxon>Reichenbachiella</taxon>
    </lineage>
</organism>
<reference evidence="11" key="1">
    <citation type="submission" date="2022-09" db="EMBL/GenBank/DDBJ databases">
        <title>Comparative genomics and taxonomic characterization of three novel marine species of genus Reichenbachiella exhibiting antioxidant and polysaccharide degradation activities.</title>
        <authorList>
            <person name="Muhammad N."/>
            <person name="Lee Y.-J."/>
            <person name="Ko J."/>
            <person name="Kim S.-G."/>
        </authorList>
    </citation>
    <scope>NUCLEOTIDE SEQUENCE</scope>
    <source>
        <strain evidence="11">BKB1-1</strain>
    </source>
</reference>
<dbReference type="Gene3D" id="3.30.565.10">
    <property type="entry name" value="Histidine kinase-like ATPase, C-terminal domain"/>
    <property type="match status" value="1"/>
</dbReference>
<dbReference type="InterPro" id="IPR005467">
    <property type="entry name" value="His_kinase_dom"/>
</dbReference>
<protein>
    <recommendedName>
        <fullName evidence="2">histidine kinase</fullName>
        <ecNumber evidence="2">2.7.13.3</ecNumber>
    </recommendedName>
</protein>
<dbReference type="Proteomes" id="UP001065174">
    <property type="component" value="Chromosome"/>
</dbReference>
<evidence type="ECO:0000256" key="3">
    <source>
        <dbReference type="ARBA" id="ARBA00022553"/>
    </source>
</evidence>
<dbReference type="PANTHER" id="PTHR24421">
    <property type="entry name" value="NITRATE/NITRITE SENSOR PROTEIN NARX-RELATED"/>
    <property type="match status" value="1"/>
</dbReference>
<comment type="catalytic activity">
    <reaction evidence="1">
        <text>ATP + protein L-histidine = ADP + protein N-phospho-L-histidine.</text>
        <dbReference type="EC" id="2.7.13.3"/>
    </reaction>
</comment>
<evidence type="ECO:0000256" key="2">
    <source>
        <dbReference type="ARBA" id="ARBA00012438"/>
    </source>
</evidence>
<keyword evidence="9" id="KW-1133">Transmembrane helix</keyword>
<dbReference type="SUPFAM" id="SSF55785">
    <property type="entry name" value="PYP-like sensor domain (PAS domain)"/>
    <property type="match status" value="1"/>
</dbReference>
<evidence type="ECO:0000256" key="6">
    <source>
        <dbReference type="ARBA" id="ARBA00022777"/>
    </source>
</evidence>
<dbReference type="InterPro" id="IPR050482">
    <property type="entry name" value="Sensor_HK_TwoCompSys"/>
</dbReference>
<keyword evidence="5" id="KW-0547">Nucleotide-binding</keyword>
<evidence type="ECO:0000313" key="12">
    <source>
        <dbReference type="Proteomes" id="UP001065174"/>
    </source>
</evidence>
<keyword evidence="7" id="KW-0067">ATP-binding</keyword>
<dbReference type="Pfam" id="PF02518">
    <property type="entry name" value="HATPase_c"/>
    <property type="match status" value="1"/>
</dbReference>
<keyword evidence="12" id="KW-1185">Reference proteome</keyword>
<dbReference type="CDD" id="cd16917">
    <property type="entry name" value="HATPase_UhpB-NarQ-NarX-like"/>
    <property type="match status" value="1"/>
</dbReference>
<feature type="domain" description="Histidine kinase" evidence="10">
    <location>
        <begin position="365"/>
        <end position="458"/>
    </location>
</feature>
<dbReference type="Gene3D" id="3.30.450.20">
    <property type="entry name" value="PAS domain"/>
    <property type="match status" value="1"/>
</dbReference>
<dbReference type="PANTHER" id="PTHR24421:SF10">
    <property type="entry name" value="NITRATE_NITRITE SENSOR PROTEIN NARQ"/>
    <property type="match status" value="1"/>
</dbReference>
<dbReference type="InterPro" id="IPR036890">
    <property type="entry name" value="HATPase_C_sf"/>
</dbReference>
<evidence type="ECO:0000256" key="8">
    <source>
        <dbReference type="ARBA" id="ARBA00023012"/>
    </source>
</evidence>
<dbReference type="SMART" id="SM00387">
    <property type="entry name" value="HATPase_c"/>
    <property type="match status" value="1"/>
</dbReference>
<evidence type="ECO:0000256" key="7">
    <source>
        <dbReference type="ARBA" id="ARBA00022840"/>
    </source>
</evidence>